<feature type="transmembrane region" description="Helical" evidence="1">
    <location>
        <begin position="54"/>
        <end position="71"/>
    </location>
</feature>
<reference evidence="2" key="1">
    <citation type="journal article" date="2013" name="BMC Genomics">
        <title>Unscrambling butterfly oogenesis.</title>
        <authorList>
            <person name="Carter J.M."/>
            <person name="Baker S.C."/>
            <person name="Pink R."/>
            <person name="Carter D.R."/>
            <person name="Collins A."/>
            <person name="Tomlin J."/>
            <person name="Gibbs M."/>
            <person name="Breuker C.J."/>
        </authorList>
    </citation>
    <scope>NUCLEOTIDE SEQUENCE</scope>
    <source>
        <tissue evidence="2">Ovary</tissue>
    </source>
</reference>
<reference evidence="2" key="2">
    <citation type="submission" date="2013-05" db="EMBL/GenBank/DDBJ databases">
        <authorList>
            <person name="Carter J.-M."/>
            <person name="Baker S.C."/>
            <person name="Pink R."/>
            <person name="Carter D.R.F."/>
            <person name="Collins A."/>
            <person name="Tomlin J."/>
            <person name="Gibbs M."/>
            <person name="Breuker C.J."/>
        </authorList>
    </citation>
    <scope>NUCLEOTIDE SEQUENCE</scope>
    <source>
        <tissue evidence="2">Ovary</tissue>
    </source>
</reference>
<dbReference type="EMBL" id="GAIX01006643">
    <property type="protein sequence ID" value="JAA85917.1"/>
    <property type="molecule type" value="Transcribed_RNA"/>
</dbReference>
<evidence type="ECO:0000256" key="1">
    <source>
        <dbReference type="SAM" id="Phobius"/>
    </source>
</evidence>
<dbReference type="AlphaFoldDB" id="S4PWK2"/>
<name>S4PWK2_9NEOP</name>
<protein>
    <submittedName>
        <fullName evidence="2">Uncharacterized protein</fullName>
    </submittedName>
</protein>
<organism evidence="2">
    <name type="scientific">Pararge aegeria</name>
    <name type="common">speckled wood butterfly</name>
    <dbReference type="NCBI Taxonomy" id="116150"/>
    <lineage>
        <taxon>Eukaryota</taxon>
        <taxon>Metazoa</taxon>
        <taxon>Ecdysozoa</taxon>
        <taxon>Arthropoda</taxon>
        <taxon>Hexapoda</taxon>
        <taxon>Insecta</taxon>
        <taxon>Pterygota</taxon>
        <taxon>Neoptera</taxon>
        <taxon>Endopterygota</taxon>
        <taxon>Lepidoptera</taxon>
        <taxon>Glossata</taxon>
        <taxon>Ditrysia</taxon>
        <taxon>Papilionoidea</taxon>
        <taxon>Nymphalidae</taxon>
        <taxon>Satyrinae</taxon>
        <taxon>Satyrini</taxon>
        <taxon>Parargina</taxon>
        <taxon>Pararge</taxon>
    </lineage>
</organism>
<keyword evidence="1" id="KW-1133">Transmembrane helix</keyword>
<evidence type="ECO:0000313" key="2">
    <source>
        <dbReference type="EMBL" id="JAA85917.1"/>
    </source>
</evidence>
<proteinExistence type="predicted"/>
<feature type="transmembrane region" description="Helical" evidence="1">
    <location>
        <begin position="21"/>
        <end position="42"/>
    </location>
</feature>
<sequence length="137" mass="15924">MHVRIKNCFRVSKQNNARVNSALFCFRVANSVQLIFILQTFLQENLAVEVCTNLNFITLLNMFSCTLTLRMPRYSKTTTIVVSLFKAILRSTHTISTRLKFKHWNVSFFICVIQQLNIFGPVVNVEWPTRCSRATLF</sequence>
<keyword evidence="1" id="KW-0812">Transmembrane</keyword>
<keyword evidence="1" id="KW-0472">Membrane</keyword>
<accession>S4PWK2</accession>